<evidence type="ECO:0000313" key="2">
    <source>
        <dbReference type="Proteomes" id="UP000018948"/>
    </source>
</evidence>
<gene>
    <name evidence="1" type="ORF">F442_18063</name>
</gene>
<organism evidence="1 2">
    <name type="scientific">Phytophthora nicotianae P10297</name>
    <dbReference type="NCBI Taxonomy" id="1317064"/>
    <lineage>
        <taxon>Eukaryota</taxon>
        <taxon>Sar</taxon>
        <taxon>Stramenopiles</taxon>
        <taxon>Oomycota</taxon>
        <taxon>Peronosporomycetes</taxon>
        <taxon>Peronosporales</taxon>
        <taxon>Peronosporaceae</taxon>
        <taxon>Phytophthora</taxon>
    </lineage>
</organism>
<dbReference type="AlphaFoldDB" id="W2YGU6"/>
<accession>W2YGU6</accession>
<dbReference type="PANTHER" id="PTHR37067:SF3">
    <property type="entry name" value="PX DOMAIN-CONTAINING PROTEIN"/>
    <property type="match status" value="1"/>
</dbReference>
<dbReference type="Proteomes" id="UP000018948">
    <property type="component" value="Unassembled WGS sequence"/>
</dbReference>
<proteinExistence type="predicted"/>
<dbReference type="EMBL" id="ANIY01003766">
    <property type="protein sequence ID" value="ETP33409.1"/>
    <property type="molecule type" value="Genomic_DNA"/>
</dbReference>
<reference evidence="1 2" key="1">
    <citation type="submission" date="2013-11" db="EMBL/GenBank/DDBJ databases">
        <title>The Genome Sequence of Phytophthora parasitica P10297.</title>
        <authorList>
            <consortium name="The Broad Institute Genomics Platform"/>
            <person name="Russ C."/>
            <person name="Tyler B."/>
            <person name="Panabieres F."/>
            <person name="Shan W."/>
            <person name="Tripathy S."/>
            <person name="Grunwald N."/>
            <person name="Machado M."/>
            <person name="Johnson C.S."/>
            <person name="Walker B."/>
            <person name="Young S.K."/>
            <person name="Zeng Q."/>
            <person name="Gargeya S."/>
            <person name="Fitzgerald M."/>
            <person name="Haas B."/>
            <person name="Abouelleil A."/>
            <person name="Allen A.W."/>
            <person name="Alvarado L."/>
            <person name="Arachchi H.M."/>
            <person name="Berlin A.M."/>
            <person name="Chapman S.B."/>
            <person name="Gainer-Dewar J."/>
            <person name="Goldberg J."/>
            <person name="Griggs A."/>
            <person name="Gujja S."/>
            <person name="Hansen M."/>
            <person name="Howarth C."/>
            <person name="Imamovic A."/>
            <person name="Ireland A."/>
            <person name="Larimer J."/>
            <person name="McCowan C."/>
            <person name="Murphy C."/>
            <person name="Pearson M."/>
            <person name="Poon T.W."/>
            <person name="Priest M."/>
            <person name="Roberts A."/>
            <person name="Saif S."/>
            <person name="Shea T."/>
            <person name="Sisk P."/>
            <person name="Sykes S."/>
            <person name="Wortman J."/>
            <person name="Nusbaum C."/>
            <person name="Birren B."/>
        </authorList>
    </citation>
    <scope>NUCLEOTIDE SEQUENCE [LARGE SCALE GENOMIC DNA]</scope>
    <source>
        <strain evidence="1 2">P10297</strain>
    </source>
</reference>
<name>W2YGU6_PHYNI</name>
<comment type="caution">
    <text evidence="1">The sequence shown here is derived from an EMBL/GenBank/DDBJ whole genome shotgun (WGS) entry which is preliminary data.</text>
</comment>
<evidence type="ECO:0000313" key="1">
    <source>
        <dbReference type="EMBL" id="ETP33409.1"/>
    </source>
</evidence>
<sequence>MVTLQPPKGKSKKTKVKFKPEHASKYGLVVTAAGQGNVACRFCKVFGGKAKSIADTSKPRAVKPQGSKYSEAFFAAVGVPFQETIASHYGEDALRMPVSKPIVEIVIEALLFHPDDLEGLTHKRALSLFVKSDTSDNGTYTVTIKKAKRFSLVVKLVASGSSFCQATIQAQIVREETGFVCYSGIPELVVSNFVRVVCAVGFQCLSDILATTHGFSLALDCATLQGMACLDARCRFVVLGKLYNFHLMAVPLYDRHNAKNLFNSLQTFLTAILPTWSGLLVGVSTDGENTMTGRIKGLATRIAAATTGQKIIRVWCGLHQLDLVMKACFETALDENYMSFLTGLIGHLRRQPSLLKQFARSAPIWPKHDGHP</sequence>
<protein>
    <recommendedName>
        <fullName evidence="3">DUF4371 domain-containing protein</fullName>
    </recommendedName>
</protein>
<evidence type="ECO:0008006" key="3">
    <source>
        <dbReference type="Google" id="ProtNLM"/>
    </source>
</evidence>
<dbReference type="PANTHER" id="PTHR37067">
    <property type="entry name" value="PX DOMAIN-CONTAINING PROTEIN"/>
    <property type="match status" value="1"/>
</dbReference>